<accession>A0A1L9QW23</accession>
<dbReference type="EMBL" id="MLAW01000004">
    <property type="protein sequence ID" value="OJJ26874.1"/>
    <property type="molecule type" value="Genomic_DNA"/>
</dbReference>
<comment type="caution">
    <text evidence="3">The sequence shown here is derived from an EMBL/GenBank/DDBJ whole genome shotgun (WGS) entry which is preliminary data.</text>
</comment>
<protein>
    <submittedName>
        <fullName evidence="3">Uncharacterized protein</fullName>
    </submittedName>
</protein>
<organism evidence="3 4">
    <name type="scientific">Roseofilum reptotaenium AO1-A</name>
    <dbReference type="NCBI Taxonomy" id="1925591"/>
    <lineage>
        <taxon>Bacteria</taxon>
        <taxon>Bacillati</taxon>
        <taxon>Cyanobacteriota</taxon>
        <taxon>Cyanophyceae</taxon>
        <taxon>Desertifilales</taxon>
        <taxon>Desertifilaceae</taxon>
        <taxon>Roseofilum</taxon>
    </lineage>
</organism>
<dbReference type="STRING" id="1925591.BI308_04055"/>
<dbReference type="AlphaFoldDB" id="A0A1L9QW23"/>
<evidence type="ECO:0000313" key="4">
    <source>
        <dbReference type="Proteomes" id="UP000183940"/>
    </source>
</evidence>
<feature type="coiled-coil region" evidence="1">
    <location>
        <begin position="430"/>
        <end position="460"/>
    </location>
</feature>
<evidence type="ECO:0000256" key="2">
    <source>
        <dbReference type="SAM" id="Phobius"/>
    </source>
</evidence>
<feature type="coiled-coil region" evidence="1">
    <location>
        <begin position="271"/>
        <end position="315"/>
    </location>
</feature>
<evidence type="ECO:0000256" key="1">
    <source>
        <dbReference type="SAM" id="Coils"/>
    </source>
</evidence>
<feature type="transmembrane region" description="Helical" evidence="2">
    <location>
        <begin position="121"/>
        <end position="144"/>
    </location>
</feature>
<keyword evidence="1" id="KW-0175">Coiled coil</keyword>
<keyword evidence="2" id="KW-1133">Transmembrane helix</keyword>
<proteinExistence type="predicted"/>
<sequence>MATKQECSPLQVLTQHLQKNLNRKLPHGPAFRVQCLLQNGSLMVLAQHTAKIQPDTQRIFAQLQQDIGKYRPLIGRQGRIFVRVAGQKRPYFSQSFNLEDQSLLEATPSQSLTPAQPPSRLFTWGWGIAGLLGLAIAGGVMYMMTRPCAIATCIPLETAQRLGQVAIQTSETTDNPQRLVQAQQQLQEAISQVERIPFWSPYFAQAQEFMRRNTVHTDNLNRIVSAFSQASEAAQLSLNPPHPLETWKAVEQLWLESVKNLQQVSTAETIYPLVKTKLKEYEQNLEAIQNRIQVEQQAQQNLERAKQAADLAKTRQGIAQSLENWQQAYGSWNTAINGLKNIPQGTQAKVEANQLLDVYETQFQASRERLLKEEIASDTYNQALTLADKAKEFEQSNELALAVGHWSQAVNYLQQVPSDSFYYSKASPLVNVYQGSLQSAEQKLQQANRLEQARNDLNQTCAGLPKICEYTVSQNLLKVTLTSDYVKRVRQTLIQARGRGDLTTFTSVDEHVQSVQNALENISRTAGIALELYDAEGKLMGTYIP</sequence>
<keyword evidence="2" id="KW-0472">Membrane</keyword>
<name>A0A1L9QW23_9CYAN</name>
<reference evidence="3" key="1">
    <citation type="submission" date="2016-10" db="EMBL/GenBank/DDBJ databases">
        <title>CRISPR-Cas defence system in Roseofilum reptotaenium: evidence of a bacteriophage-cyanobacterium arms race in the coral black band disease.</title>
        <authorList>
            <person name="Buerger P."/>
            <person name="Wood-Charlson E.M."/>
            <person name="Weynberg K.D."/>
            <person name="Willis B."/>
            <person name="Van Oppen M.J."/>
        </authorList>
    </citation>
    <scope>NUCLEOTIDE SEQUENCE [LARGE SCALE GENOMIC DNA]</scope>
    <source>
        <strain evidence="3">AO1-A</strain>
    </source>
</reference>
<dbReference type="Proteomes" id="UP000183940">
    <property type="component" value="Unassembled WGS sequence"/>
</dbReference>
<evidence type="ECO:0000313" key="3">
    <source>
        <dbReference type="EMBL" id="OJJ26874.1"/>
    </source>
</evidence>
<keyword evidence="4" id="KW-1185">Reference proteome</keyword>
<keyword evidence="2" id="KW-0812">Transmembrane</keyword>
<gene>
    <name evidence="3" type="ORF">BI308_04055</name>
</gene>